<dbReference type="EMBL" id="CP000698">
    <property type="protein sequence ID" value="ABQ24596.1"/>
    <property type="molecule type" value="Genomic_DNA"/>
</dbReference>
<feature type="transmembrane region" description="Helical" evidence="1">
    <location>
        <begin position="80"/>
        <end position="102"/>
    </location>
</feature>
<sequence>MTESPESIPPKAVPKLPLLWTVLALSAASVAVVAGFGTRLGLWHFRTGFAILKWSAYGGGIVAMLSFASALTGLRSRNYSGIFLSACGLLIGLLVAGTVWNWQRIAWEVPPIHDITTDTVNPPRFVDILPMRKDAPNPAVYGGAEIAAKQKTAYPDINTLVLDIPADKAFAAALAAARDMGWEVVATEPKEGRIEATGTTFWFGFKDDVVVRIAPAGYRSLIDVRSVSRVGRSDVGTNARRIRAYLARLKGSG</sequence>
<protein>
    <recommendedName>
        <fullName evidence="4">DUF1499 domain-containing protein</fullName>
    </recommendedName>
</protein>
<evidence type="ECO:0000313" key="2">
    <source>
        <dbReference type="EMBL" id="ABQ24596.1"/>
    </source>
</evidence>
<accession>A5GCU6</accession>
<dbReference type="HOGENOM" id="CLU_068029_1_0_7"/>
<gene>
    <name evidence="2" type="ordered locus">Gura_0380</name>
</gene>
<dbReference type="Pfam" id="PF07386">
    <property type="entry name" value="DUF1499"/>
    <property type="match status" value="1"/>
</dbReference>
<dbReference type="AlphaFoldDB" id="A5GCU6"/>
<dbReference type="RefSeq" id="WP_011937322.1">
    <property type="nucleotide sequence ID" value="NC_009483.1"/>
</dbReference>
<keyword evidence="3" id="KW-1185">Reference proteome</keyword>
<proteinExistence type="predicted"/>
<organism evidence="2 3">
    <name type="scientific">Geotalea uraniireducens (strain Rf4)</name>
    <name type="common">Geobacter uraniireducens</name>
    <dbReference type="NCBI Taxonomy" id="351605"/>
    <lineage>
        <taxon>Bacteria</taxon>
        <taxon>Pseudomonadati</taxon>
        <taxon>Thermodesulfobacteriota</taxon>
        <taxon>Desulfuromonadia</taxon>
        <taxon>Geobacterales</taxon>
        <taxon>Geobacteraceae</taxon>
        <taxon>Geotalea</taxon>
    </lineage>
</organism>
<feature type="transmembrane region" description="Helical" evidence="1">
    <location>
        <begin position="54"/>
        <end position="74"/>
    </location>
</feature>
<name>A5GCU6_GEOUR</name>
<dbReference type="OrthoDB" id="9793534at2"/>
<feature type="transmembrane region" description="Helical" evidence="1">
    <location>
        <begin position="20"/>
        <end position="42"/>
    </location>
</feature>
<keyword evidence="1" id="KW-1133">Transmembrane helix</keyword>
<keyword evidence="1" id="KW-0812">Transmembrane</keyword>
<keyword evidence="1" id="KW-0472">Membrane</keyword>
<dbReference type="InterPro" id="IPR010865">
    <property type="entry name" value="DUF1499"/>
</dbReference>
<evidence type="ECO:0000256" key="1">
    <source>
        <dbReference type="SAM" id="Phobius"/>
    </source>
</evidence>
<dbReference type="Proteomes" id="UP000006695">
    <property type="component" value="Chromosome"/>
</dbReference>
<evidence type="ECO:0000313" key="3">
    <source>
        <dbReference type="Proteomes" id="UP000006695"/>
    </source>
</evidence>
<evidence type="ECO:0008006" key="4">
    <source>
        <dbReference type="Google" id="ProtNLM"/>
    </source>
</evidence>
<reference evidence="2 3" key="1">
    <citation type="submission" date="2007-05" db="EMBL/GenBank/DDBJ databases">
        <title>Complete sequence of Geobacter uraniireducens Rf4.</title>
        <authorList>
            <consortium name="US DOE Joint Genome Institute"/>
            <person name="Copeland A."/>
            <person name="Lucas S."/>
            <person name="Lapidus A."/>
            <person name="Barry K."/>
            <person name="Detter J.C."/>
            <person name="Glavina del Rio T."/>
            <person name="Hammon N."/>
            <person name="Israni S."/>
            <person name="Dalin E."/>
            <person name="Tice H."/>
            <person name="Pitluck S."/>
            <person name="Chertkov O."/>
            <person name="Brettin T."/>
            <person name="Bruce D."/>
            <person name="Han C."/>
            <person name="Schmutz J."/>
            <person name="Larimer F."/>
            <person name="Land M."/>
            <person name="Hauser L."/>
            <person name="Kyrpides N."/>
            <person name="Mikhailova N."/>
            <person name="Shelobolina E."/>
            <person name="Aklujkar M."/>
            <person name="Lovley D."/>
            <person name="Richardson P."/>
        </authorList>
    </citation>
    <scope>NUCLEOTIDE SEQUENCE [LARGE SCALE GENOMIC DNA]</scope>
    <source>
        <strain evidence="2 3">Rf4</strain>
    </source>
</reference>
<dbReference type="KEGG" id="gur:Gura_0380"/>